<dbReference type="InterPro" id="IPR001173">
    <property type="entry name" value="Glyco_trans_2-like"/>
</dbReference>
<dbReference type="GO" id="GO:0016757">
    <property type="term" value="F:glycosyltransferase activity"/>
    <property type="evidence" value="ECO:0007669"/>
    <property type="project" value="UniProtKB-KW"/>
</dbReference>
<dbReference type="SUPFAM" id="SSF53448">
    <property type="entry name" value="Nucleotide-diphospho-sugar transferases"/>
    <property type="match status" value="1"/>
</dbReference>
<dbReference type="Gene3D" id="3.90.550.10">
    <property type="entry name" value="Spore Coat Polysaccharide Biosynthesis Protein SpsA, Chain A"/>
    <property type="match status" value="1"/>
</dbReference>
<evidence type="ECO:0000259" key="1">
    <source>
        <dbReference type="Pfam" id="PF00535"/>
    </source>
</evidence>
<dbReference type="Pfam" id="PF00535">
    <property type="entry name" value="Glycos_transf_2"/>
    <property type="match status" value="1"/>
</dbReference>
<gene>
    <name evidence="2" type="ORF">ABK905_17855</name>
</gene>
<proteinExistence type="predicted"/>
<feature type="domain" description="Glycosyltransferase 2-like" evidence="1">
    <location>
        <begin position="11"/>
        <end position="103"/>
    </location>
</feature>
<dbReference type="EC" id="2.4.-.-" evidence="2"/>
<evidence type="ECO:0000313" key="2">
    <source>
        <dbReference type="EMBL" id="XBS68540.1"/>
    </source>
</evidence>
<dbReference type="EMBL" id="CP157947">
    <property type="protein sequence ID" value="XBS68540.1"/>
    <property type="molecule type" value="Genomic_DNA"/>
</dbReference>
<sequence length="165" mass="18712">MFNKEINIFSVIVSYNPELSNLIKIIQALKLQHVNTIVVDNGTLNVEDKLRLEEISYVLKLDSNLGIAKAQNVGIEMAKSFSADYIIFFDQDSQIEEDFVKGLTFDFFNIRDKGVKLAAIGPVFTDSRYGFTIKFCILVNLGFVPNSNLKIIKNLLRLALLFLQE</sequence>
<keyword evidence="2" id="KW-0328">Glycosyltransferase</keyword>
<keyword evidence="2" id="KW-0808">Transferase</keyword>
<dbReference type="InterPro" id="IPR029044">
    <property type="entry name" value="Nucleotide-diphossugar_trans"/>
</dbReference>
<protein>
    <submittedName>
        <fullName evidence="2">Glycosyltransferase</fullName>
        <ecNumber evidence="2">2.4.-.-</ecNumber>
    </submittedName>
</protein>
<name>A0AAU7Q5U2_9GAMM</name>
<accession>A0AAU7Q5U2</accession>
<dbReference type="AlphaFoldDB" id="A0AAU7Q5U2"/>
<organism evidence="2">
    <name type="scientific">Acerihabitans sp. KWT182</name>
    <dbReference type="NCBI Taxonomy" id="3157919"/>
    <lineage>
        <taxon>Bacteria</taxon>
        <taxon>Pseudomonadati</taxon>
        <taxon>Pseudomonadota</taxon>
        <taxon>Gammaproteobacteria</taxon>
        <taxon>Enterobacterales</taxon>
        <taxon>Pectobacteriaceae</taxon>
        <taxon>Acerihabitans</taxon>
    </lineage>
</organism>
<reference evidence="2" key="1">
    <citation type="submission" date="2024-06" db="EMBL/GenBank/DDBJ databases">
        <authorList>
            <person name="Coelho C."/>
            <person name="Bento M."/>
            <person name="Garcia E."/>
            <person name="Camelo A."/>
            <person name="Brandao I."/>
            <person name="Espirito Santo C."/>
            <person name="Trovao J."/>
            <person name="Verissimo A."/>
            <person name="Costa J."/>
            <person name="Tiago I."/>
        </authorList>
    </citation>
    <scope>NUCLEOTIDE SEQUENCE</scope>
    <source>
        <strain evidence="2">KWT182</strain>
    </source>
</reference>